<evidence type="ECO:0000313" key="2">
    <source>
        <dbReference type="EMBL" id="QXE24699.1"/>
    </source>
</evidence>
<dbReference type="RefSeq" id="WP_190601532.1">
    <property type="nucleotide sequence ID" value="NZ_CP021056.1"/>
</dbReference>
<dbReference type="Proteomes" id="UP000683511">
    <property type="component" value="Chromosome"/>
</dbReference>
<dbReference type="EMBL" id="CP021056">
    <property type="protein sequence ID" value="QXE24699.1"/>
    <property type="molecule type" value="Genomic_DNA"/>
</dbReference>
<organism evidence="2 3">
    <name type="scientific">Richelia sinica FACHB-800</name>
    <dbReference type="NCBI Taxonomy" id="1357546"/>
    <lineage>
        <taxon>Bacteria</taxon>
        <taxon>Bacillati</taxon>
        <taxon>Cyanobacteriota</taxon>
        <taxon>Cyanophyceae</taxon>
        <taxon>Nostocales</taxon>
        <taxon>Nostocaceae</taxon>
        <taxon>Richelia</taxon>
    </lineage>
</organism>
<evidence type="ECO:0000313" key="3">
    <source>
        <dbReference type="Proteomes" id="UP000683511"/>
    </source>
</evidence>
<reference evidence="2" key="1">
    <citation type="submission" date="2017-04" db="EMBL/GenBank/DDBJ databases">
        <title>Genome deletions in a multicellular cyanobacterial endosymbiont for morphological adaptation in marine diatoms.</title>
        <authorList>
            <person name="Wang Y."/>
            <person name="Gao H."/>
            <person name="Li R."/>
            <person name="Xu X."/>
        </authorList>
    </citation>
    <scope>NUCLEOTIDE SEQUENCE</scope>
    <source>
        <strain evidence="2">FACHB 800</strain>
    </source>
</reference>
<proteinExistence type="predicted"/>
<evidence type="ECO:0000256" key="1">
    <source>
        <dbReference type="SAM" id="MobiDB-lite"/>
    </source>
</evidence>
<keyword evidence="3" id="KW-1185">Reference proteome</keyword>
<feature type="compositionally biased region" description="Polar residues" evidence="1">
    <location>
        <begin position="10"/>
        <end position="23"/>
    </location>
</feature>
<protein>
    <submittedName>
        <fullName evidence="2">Uncharacterized protein</fullName>
    </submittedName>
</protein>
<gene>
    <name evidence="2" type="ORF">B6N60_03406</name>
</gene>
<name>A0A975T9V8_9NOST</name>
<dbReference type="KEGG" id="rsin:B6N60_03406"/>
<feature type="region of interest" description="Disordered" evidence="1">
    <location>
        <begin position="1"/>
        <end position="23"/>
    </location>
</feature>
<accession>A0A975T9V8</accession>
<dbReference type="AlphaFoldDB" id="A0A975T9V8"/>
<sequence length="100" mass="10936">MCCEKDGIVSSAQDTQKSSKIQNSGADVRILPTGQDINYLTQHLQHSFQISNTPLFAGSMGVMVSVFSCHLTYDLQKNRPLSSGGASPMARQCISWRCIL</sequence>